<dbReference type="Gene3D" id="3.90.1750.10">
    <property type="entry name" value="Hect, E3 ligase catalytic domains"/>
    <property type="match status" value="1"/>
</dbReference>
<dbReference type="AlphaFoldDB" id="A0A7S4E3B6"/>
<feature type="domain" description="HECT" evidence="7">
    <location>
        <begin position="627"/>
        <end position="954"/>
    </location>
</feature>
<name>A0A7S4E3B6_9STRA</name>
<reference evidence="9" key="2">
    <citation type="submission" date="2021-11" db="EMBL/GenBank/DDBJ databases">
        <authorList>
            <consortium name="Genoscope - CEA"/>
            <person name="William W."/>
        </authorList>
    </citation>
    <scope>NUCLEOTIDE SEQUENCE</scope>
</reference>
<evidence type="ECO:0000313" key="10">
    <source>
        <dbReference type="Proteomes" id="UP000789595"/>
    </source>
</evidence>
<dbReference type="PROSITE" id="PS50237">
    <property type="entry name" value="HECT"/>
    <property type="match status" value="1"/>
</dbReference>
<proteinExistence type="predicted"/>
<evidence type="ECO:0000256" key="1">
    <source>
        <dbReference type="ARBA" id="ARBA00000885"/>
    </source>
</evidence>
<keyword evidence="3" id="KW-0808">Transferase</keyword>
<evidence type="ECO:0000259" key="7">
    <source>
        <dbReference type="PROSITE" id="PS50237"/>
    </source>
</evidence>
<evidence type="ECO:0000256" key="3">
    <source>
        <dbReference type="ARBA" id="ARBA00022679"/>
    </source>
</evidence>
<evidence type="ECO:0000256" key="5">
    <source>
        <dbReference type="PROSITE-ProRule" id="PRU00104"/>
    </source>
</evidence>
<dbReference type="EMBL" id="CAKKNE010000003">
    <property type="protein sequence ID" value="CAH0371643.1"/>
    <property type="molecule type" value="Genomic_DNA"/>
</dbReference>
<dbReference type="OrthoDB" id="8068875at2759"/>
<keyword evidence="4 5" id="KW-0833">Ubl conjugation pathway</keyword>
<feature type="region of interest" description="Disordered" evidence="6">
    <location>
        <begin position="512"/>
        <end position="531"/>
    </location>
</feature>
<dbReference type="Pfam" id="PF00632">
    <property type="entry name" value="HECT"/>
    <property type="match status" value="1"/>
</dbReference>
<dbReference type="Gene3D" id="3.30.2410.10">
    <property type="entry name" value="Hect, E3 ligase catalytic domain"/>
    <property type="match status" value="1"/>
</dbReference>
<dbReference type="PANTHER" id="PTHR45700:SF2">
    <property type="entry name" value="UBIQUITIN-PROTEIN LIGASE E3C"/>
    <property type="match status" value="1"/>
</dbReference>
<sequence>MFDGSAVEKRSVNLGGRRRDNASASELARRARVERAARAAEAKRLKSAQCVQRWYRGRRAAKRWRAELRRNFDARVQDLERVRAALAAQHVPFAPPENVAAKLVAGFVAFDSGASDATRLESACTLFLGCASNPPSRARGVIQSCVSALERGENVGAGVQGALNALQDPTLLVEVGPRCCAVRNSLIASRVAAAAVRIGGEGPRADACRAAYLHLLASTQRTRRLDAPLLEEAGVLRRACDALTSKADARILAVLMDLAPKAPVDDALPSSVARAASMLVQTLPLEIQGEKMDDSSDSDDDARRGTLLLADALSDAFAARDRRAPRGSIDLARVARPFCAWLCDKATVSSEAARAAAGFGSAVLARCATAQALLGKATAQPLLAEAVLDAAAFSRERGAVVRALFAEVDNEDALLLFAASFALLLRALDDAALAAGWSGDDLRGIVSLLSKFLRREMWDEPILQKDPDAKRLATVAVCARLFSQLRDRVARQLDDDQLWLWDGVRAASVEIQAPPPPQMEEDDDEDAMDVDGDLPWARRQQPQPMPSERPPLHASLEPRVAQTLAACPFVVGFQQRVALFQGRVEKDRQQRQSDAGFDMSMRPLGFRVKVRRDQIFEDAFRQLHKLSSDQLKGRVQVTFISETGQEEAGIDGGGVFKEFLDQLTKAAFGSSGLFKASPTTGLLYASGSSDLARYEFCGRIIGKALYEGVLVEPRFARFFLNKALGKYNYFDDLRSLDGDLYGNLVRLKHMNPSEVDALDLSFAITVNGRDVPLSDTETKVTAKNRSRYVQLVAHHRLNVEPAKPCAAFLKGLRAVIDATWLRAFDPDELQVLVSGADVSVDVTDWQRHTHYGGGYHPSQPFIRWFWEVVSEFDDHDRAALLKFVTACSRPPLLGFRMLSPSISIHQVSIHADDDRLPTAGTCMNLLKLPRYTSKEVLREKLRYSIHNGVGFELS</sequence>
<dbReference type="EC" id="2.3.2.26" evidence="2"/>
<dbReference type="InterPro" id="IPR035983">
    <property type="entry name" value="Hect_E3_ubiquitin_ligase"/>
</dbReference>
<evidence type="ECO:0000313" key="8">
    <source>
        <dbReference type="EMBL" id="CAE0687493.1"/>
    </source>
</evidence>
<dbReference type="Proteomes" id="UP000789595">
    <property type="component" value="Unassembled WGS sequence"/>
</dbReference>
<dbReference type="GO" id="GO:0000209">
    <property type="term" value="P:protein polyubiquitination"/>
    <property type="evidence" value="ECO:0007669"/>
    <property type="project" value="InterPro"/>
</dbReference>
<feature type="compositionally biased region" description="Acidic residues" evidence="6">
    <location>
        <begin position="519"/>
        <end position="531"/>
    </location>
</feature>
<dbReference type="GO" id="GO:0006511">
    <property type="term" value="P:ubiquitin-dependent protein catabolic process"/>
    <property type="evidence" value="ECO:0007669"/>
    <property type="project" value="TreeGrafter"/>
</dbReference>
<reference evidence="8" key="1">
    <citation type="submission" date="2021-01" db="EMBL/GenBank/DDBJ databases">
        <authorList>
            <person name="Corre E."/>
            <person name="Pelletier E."/>
            <person name="Niang G."/>
            <person name="Scheremetjew M."/>
            <person name="Finn R."/>
            <person name="Kale V."/>
            <person name="Holt S."/>
            <person name="Cochrane G."/>
            <person name="Meng A."/>
            <person name="Brown T."/>
            <person name="Cohen L."/>
        </authorList>
    </citation>
    <scope>NUCLEOTIDE SEQUENCE</scope>
    <source>
        <strain evidence="8">CCMP1756</strain>
    </source>
</reference>
<accession>A0A7S4E3B6</accession>
<dbReference type="CDD" id="cd00078">
    <property type="entry name" value="HECTc"/>
    <property type="match status" value="1"/>
</dbReference>
<evidence type="ECO:0000256" key="2">
    <source>
        <dbReference type="ARBA" id="ARBA00012485"/>
    </source>
</evidence>
<gene>
    <name evidence="8" type="ORF">PCAL00307_LOCUS2927</name>
    <name evidence="9" type="ORF">PECAL_3P15940</name>
</gene>
<dbReference type="InterPro" id="IPR000569">
    <property type="entry name" value="HECT_dom"/>
</dbReference>
<feature type="active site" description="Glycyl thioester intermediate" evidence="5">
    <location>
        <position position="922"/>
    </location>
</feature>
<dbReference type="InterPro" id="IPR044611">
    <property type="entry name" value="E3A/B/C-like"/>
</dbReference>
<keyword evidence="10" id="KW-1185">Reference proteome</keyword>
<feature type="region of interest" description="Disordered" evidence="6">
    <location>
        <begin position="1"/>
        <end position="25"/>
    </location>
</feature>
<dbReference type="SUPFAM" id="SSF56204">
    <property type="entry name" value="Hect, E3 ligase catalytic domain"/>
    <property type="match status" value="1"/>
</dbReference>
<dbReference type="FunFam" id="3.30.2410.10:FF:000011">
    <property type="entry name" value="Putative Ubiquitin-protein ligase E3C"/>
    <property type="match status" value="1"/>
</dbReference>
<organism evidence="8">
    <name type="scientific">Pelagomonas calceolata</name>
    <dbReference type="NCBI Taxonomy" id="35677"/>
    <lineage>
        <taxon>Eukaryota</taxon>
        <taxon>Sar</taxon>
        <taxon>Stramenopiles</taxon>
        <taxon>Ochrophyta</taxon>
        <taxon>Pelagophyceae</taxon>
        <taxon>Pelagomonadales</taxon>
        <taxon>Pelagomonadaceae</taxon>
        <taxon>Pelagomonas</taxon>
    </lineage>
</organism>
<dbReference type="EMBL" id="HBIW01003550">
    <property type="protein sequence ID" value="CAE0687493.1"/>
    <property type="molecule type" value="Transcribed_RNA"/>
</dbReference>
<dbReference type="SMART" id="SM00119">
    <property type="entry name" value="HECTc"/>
    <property type="match status" value="1"/>
</dbReference>
<comment type="catalytic activity">
    <reaction evidence="1">
        <text>S-ubiquitinyl-[E2 ubiquitin-conjugating enzyme]-L-cysteine + [acceptor protein]-L-lysine = [E2 ubiquitin-conjugating enzyme]-L-cysteine + N(6)-ubiquitinyl-[acceptor protein]-L-lysine.</text>
        <dbReference type="EC" id="2.3.2.26"/>
    </reaction>
</comment>
<dbReference type="PANTHER" id="PTHR45700">
    <property type="entry name" value="UBIQUITIN-PROTEIN LIGASE E3C"/>
    <property type="match status" value="1"/>
</dbReference>
<dbReference type="Gene3D" id="3.30.2160.10">
    <property type="entry name" value="Hect, E3 ligase catalytic domain"/>
    <property type="match status" value="1"/>
</dbReference>
<protein>
    <recommendedName>
        <fullName evidence="2">HECT-type E3 ubiquitin transferase</fullName>
        <ecNumber evidence="2">2.3.2.26</ecNumber>
    </recommendedName>
</protein>
<evidence type="ECO:0000256" key="4">
    <source>
        <dbReference type="ARBA" id="ARBA00022786"/>
    </source>
</evidence>
<dbReference type="GO" id="GO:0061630">
    <property type="term" value="F:ubiquitin protein ligase activity"/>
    <property type="evidence" value="ECO:0007669"/>
    <property type="project" value="UniProtKB-EC"/>
</dbReference>
<evidence type="ECO:0000313" key="9">
    <source>
        <dbReference type="EMBL" id="CAH0371643.1"/>
    </source>
</evidence>
<evidence type="ECO:0000256" key="6">
    <source>
        <dbReference type="SAM" id="MobiDB-lite"/>
    </source>
</evidence>